<dbReference type="Gene3D" id="3.30.420.280">
    <property type="match status" value="1"/>
</dbReference>
<evidence type="ECO:0000259" key="1">
    <source>
        <dbReference type="Pfam" id="PF04466"/>
    </source>
</evidence>
<evidence type="ECO:0000313" key="3">
    <source>
        <dbReference type="Proteomes" id="UP001050808"/>
    </source>
</evidence>
<dbReference type="Proteomes" id="UP001050808">
    <property type="component" value="Unassembled WGS sequence"/>
</dbReference>
<protein>
    <recommendedName>
        <fullName evidence="1">Phage terminase large subunit N-terminal domain-containing protein</fullName>
    </recommendedName>
</protein>
<dbReference type="InterPro" id="IPR035412">
    <property type="entry name" value="Terminase_L_N"/>
</dbReference>
<accession>A0ABQ3QXB9</accession>
<dbReference type="Gene3D" id="3.40.50.300">
    <property type="entry name" value="P-loop containing nucleotide triphosphate hydrolases"/>
    <property type="match status" value="1"/>
</dbReference>
<dbReference type="RefSeq" id="WP_189963417.1">
    <property type="nucleotide sequence ID" value="NZ_BMUA01000008.1"/>
</dbReference>
<dbReference type="EMBL" id="BNDY01000017">
    <property type="protein sequence ID" value="GHI41908.1"/>
    <property type="molecule type" value="Genomic_DNA"/>
</dbReference>
<organism evidence="2 3">
    <name type="scientific">Streptomyces violascens</name>
    <dbReference type="NCBI Taxonomy" id="67381"/>
    <lineage>
        <taxon>Bacteria</taxon>
        <taxon>Bacillati</taxon>
        <taxon>Actinomycetota</taxon>
        <taxon>Actinomycetes</taxon>
        <taxon>Kitasatosporales</taxon>
        <taxon>Streptomycetaceae</taxon>
        <taxon>Streptomyces</taxon>
    </lineage>
</organism>
<reference evidence="2" key="1">
    <citation type="submission" date="2024-05" db="EMBL/GenBank/DDBJ databases">
        <title>Whole genome shotgun sequence of Streptomyces violascens NBRC 12920.</title>
        <authorList>
            <person name="Komaki H."/>
            <person name="Tamura T."/>
        </authorList>
    </citation>
    <scope>NUCLEOTIDE SEQUENCE</scope>
    <source>
        <strain evidence="2">NBRC 12920</strain>
    </source>
</reference>
<name>A0ABQ3QXB9_9ACTN</name>
<dbReference type="PANTHER" id="PTHR39184">
    <property type="match status" value="1"/>
</dbReference>
<gene>
    <name evidence="2" type="ORF">Sviol_63160</name>
</gene>
<dbReference type="Pfam" id="PF04466">
    <property type="entry name" value="Terminase_3"/>
    <property type="match status" value="1"/>
</dbReference>
<sequence>MTTATDAPTVVRYEPRGAAVQLFKARESEVVIAGPAGTGKSLAALFRVHLAALHNPGIRCMIVRKTAVSLGSTTLVTYEKKVAKAALSAGVVSWFGGSTREAACYRYSNGSVIVVGGMDKPDKILSADYDLVFCDEATEFTETDWETIATRLRNGMLSWQQQIAACNPAHPTHWLKQRCDRGQARMLVSRHKDNPAYMNADGSHTRAGRDYFAKLDGLTGVRKSRLRDGTWAAAEGLIYEGWDDAVHLIDPRPIPAEWTRWMSIDFGFTNPFVAQWWAEDPDGRLYLYREIYRTKTLVEDHAAHILRLVRRCAECCGSTATAHDCHACEACALEWTEPKPRAIYADHDAEDRATLERHLGLSTVPAKKSVSDGIQAVNSRMKVLADGRARLFVMRGALVKVDRALEAASLPTCTEEEITGYVWAVKPGNAGGLKEAPVKENDHGMDAMRYAVAGCDLVGRPQMRWVG</sequence>
<comment type="caution">
    <text evidence="2">The sequence shown here is derived from an EMBL/GenBank/DDBJ whole genome shotgun (WGS) entry which is preliminary data.</text>
</comment>
<evidence type="ECO:0000313" key="2">
    <source>
        <dbReference type="EMBL" id="GHI41908.1"/>
    </source>
</evidence>
<dbReference type="PANTHER" id="PTHR39184:SF1">
    <property type="entry name" value="PBSX PHAGE TERMINASE LARGE SUBUNIT"/>
    <property type="match status" value="1"/>
</dbReference>
<keyword evidence="3" id="KW-1185">Reference proteome</keyword>
<dbReference type="InterPro" id="IPR027417">
    <property type="entry name" value="P-loop_NTPase"/>
</dbReference>
<dbReference type="InterPro" id="IPR052380">
    <property type="entry name" value="Viral_DNA_packaging_terminase"/>
</dbReference>
<feature type="domain" description="Phage terminase large subunit N-terminal" evidence="1">
    <location>
        <begin position="31"/>
        <end position="179"/>
    </location>
</feature>
<proteinExistence type="predicted"/>
<dbReference type="SUPFAM" id="SSF52540">
    <property type="entry name" value="P-loop containing nucleoside triphosphate hydrolases"/>
    <property type="match status" value="1"/>
</dbReference>